<dbReference type="NCBIfam" id="TIGR02537">
    <property type="entry name" value="arch_flag_Nterm"/>
    <property type="match status" value="1"/>
</dbReference>
<evidence type="ECO:0000259" key="2">
    <source>
        <dbReference type="Pfam" id="PF07790"/>
    </source>
</evidence>
<keyword evidence="1" id="KW-1133">Transmembrane helix</keyword>
<sequence length="169" mass="18096">MDLKRYRDKLVGNKDERAVSPVIGVILMVAITVILAAVIAAFVLDIGDLDDSAPNAQFEWESNEANDEVTVAHQSGDDINVDDLSMTVEITDLTSSEDSDTVDLEGDSWTAGNSIDLAIDGSNDDEIEITNVGGSSSNFSFANNVGEIEKVTITWTTDSSSTIIAEHEP</sequence>
<dbReference type="Pfam" id="PF07790">
    <property type="entry name" value="Pilin_N"/>
    <property type="match status" value="1"/>
</dbReference>
<dbReference type="PANTHER" id="PTHR38138">
    <property type="entry name" value="VNG6441H"/>
    <property type="match status" value="1"/>
</dbReference>
<proteinExistence type="predicted"/>
<dbReference type="PANTHER" id="PTHR38138:SF1">
    <property type="entry name" value="ARCHAEAL TYPE IV PILIN N-TERMINAL DOMAIN-CONTAINING PROTEIN"/>
    <property type="match status" value="1"/>
</dbReference>
<feature type="domain" description="Archaeal Type IV pilin N-terminal" evidence="2">
    <location>
        <begin position="17"/>
        <end position="91"/>
    </location>
</feature>
<dbReference type="OrthoDB" id="178148at2157"/>
<keyword evidence="1" id="KW-0812">Transmembrane</keyword>
<gene>
    <name evidence="3" type="ORF">SAMN05421752_112137</name>
</gene>
<evidence type="ECO:0000256" key="1">
    <source>
        <dbReference type="SAM" id="Phobius"/>
    </source>
</evidence>
<keyword evidence="1" id="KW-0472">Membrane</keyword>
<dbReference type="STRING" id="308853.SAMN05421752_112137"/>
<dbReference type="RefSeq" id="WP_076610153.1">
    <property type="nucleotide sequence ID" value="NZ_FTNR01000012.1"/>
</dbReference>
<dbReference type="InterPro" id="IPR012859">
    <property type="entry name" value="Pilin_N_archaeal"/>
</dbReference>
<evidence type="ECO:0000313" key="4">
    <source>
        <dbReference type="Proteomes" id="UP000185936"/>
    </source>
</evidence>
<protein>
    <submittedName>
        <fullName evidence="3">Flagellin N-terminal-like domain-containing protein</fullName>
    </submittedName>
</protein>
<dbReference type="EMBL" id="FTNR01000012">
    <property type="protein sequence ID" value="SIS12608.1"/>
    <property type="molecule type" value="Genomic_DNA"/>
</dbReference>
<organism evidence="3 4">
    <name type="scientific">Natronorubrum thiooxidans</name>
    <dbReference type="NCBI Taxonomy" id="308853"/>
    <lineage>
        <taxon>Archaea</taxon>
        <taxon>Methanobacteriati</taxon>
        <taxon>Methanobacteriota</taxon>
        <taxon>Stenosarchaea group</taxon>
        <taxon>Halobacteria</taxon>
        <taxon>Halobacteriales</taxon>
        <taxon>Natrialbaceae</taxon>
        <taxon>Natronorubrum</taxon>
    </lineage>
</organism>
<keyword evidence="4" id="KW-1185">Reference proteome</keyword>
<accession>A0A1N7GJC8</accession>
<dbReference type="InterPro" id="IPR013373">
    <property type="entry name" value="Flagellin/pilin_N_arc"/>
</dbReference>
<dbReference type="AlphaFoldDB" id="A0A1N7GJC8"/>
<keyword evidence="3" id="KW-0282">Flagellum</keyword>
<name>A0A1N7GJC8_9EURY</name>
<dbReference type="Proteomes" id="UP000185936">
    <property type="component" value="Unassembled WGS sequence"/>
</dbReference>
<keyword evidence="3" id="KW-0969">Cilium</keyword>
<reference evidence="4" key="1">
    <citation type="submission" date="2017-01" db="EMBL/GenBank/DDBJ databases">
        <authorList>
            <person name="Varghese N."/>
            <person name="Submissions S."/>
        </authorList>
    </citation>
    <scope>NUCLEOTIDE SEQUENCE [LARGE SCALE GENOMIC DNA]</scope>
    <source>
        <strain evidence="4">type strain: HArc-</strain>
    </source>
</reference>
<evidence type="ECO:0000313" key="3">
    <source>
        <dbReference type="EMBL" id="SIS12608.1"/>
    </source>
</evidence>
<keyword evidence="3" id="KW-0966">Cell projection</keyword>
<feature type="transmembrane region" description="Helical" evidence="1">
    <location>
        <begin position="21"/>
        <end position="44"/>
    </location>
</feature>